<keyword evidence="1" id="KW-0732">Signal</keyword>
<reference evidence="2" key="1">
    <citation type="submission" date="2021-07" db="EMBL/GenBank/DDBJ databases">
        <title>Candidatus Kaistella beijingensis sp. nov. isolated from a municipal wastewater treatment plant is involved in sludge foaming.</title>
        <authorList>
            <person name="Song Y."/>
            <person name="Liu S.-J."/>
        </authorList>
    </citation>
    <scope>NUCLEOTIDE SEQUENCE</scope>
    <source>
        <strain evidence="2">DSM 43998</strain>
    </source>
</reference>
<accession>A0ABX8SDX0</accession>
<evidence type="ECO:0000313" key="3">
    <source>
        <dbReference type="Proteomes" id="UP000887023"/>
    </source>
</evidence>
<keyword evidence="3" id="KW-1185">Reference proteome</keyword>
<protein>
    <submittedName>
        <fullName evidence="2">Uncharacterized protein</fullName>
    </submittedName>
</protein>
<evidence type="ECO:0000256" key="1">
    <source>
        <dbReference type="SAM" id="SignalP"/>
    </source>
</evidence>
<sequence length="612" mass="63872">MSAMWRRVSAAAILVVAVACSGCSTPPKWEEQPIGATADVAIAGDTESTARISDAWSALFPAGTVPPDGANLAVTRVDQDSIPDGTGYGAANLELSTGQPLGPITMRLQLDEPLADGSVVYLLDDTADLPTTPDLDREPTAATLHRAEISPDRRTATAPIDHLSGKQWWEIGVDNAAHFITSLAGQRTAPPTCEAQPPPAWVDDVVFLDEQNAPLLVCIGADPNDSDIAVVKIRNNRGGAMVVTAPVTPAWASINLAGTPSISQVFVDLLTQWTESLGVPAVEQSRAWVLPPGGGVDIGLTLDSLAGSGGIAPITADFNTSSAVYGMVWKALLDIVDNPELVALVAVGTAAVCIQNSPREAAGAGSALALSEAIAGLAKCIVEAGPKIVDAVRKRVSPKVWQRLAGQGQLRKLVNAAKTKLLPLVALGEPSIGVTDLVMTLQLDRGAFEITMFYTKPRAVVTDHSFGPLHLGMTVDEAAAALTGPVDRRDYYSKCLIPTGTVDQRSVQAFVDKTTGTVTGIDTFVYRPDSPTPAGPRTDRGVGPGSTVAEIRAAYSSDHSIREGMIGGQGSPAVIVHSNATNDAGRYIAFSIDDDGRSWPPSVGRAYATEGC</sequence>
<gene>
    <name evidence="2" type="ORF">KV203_08630</name>
</gene>
<feature type="chain" id="PRO_5046759560" evidence="1">
    <location>
        <begin position="22"/>
        <end position="612"/>
    </location>
</feature>
<name>A0ABX8SDX0_9ACTN</name>
<dbReference type="Proteomes" id="UP000887023">
    <property type="component" value="Chromosome"/>
</dbReference>
<organism evidence="2 3">
    <name type="scientific">Skermania pinensis</name>
    <dbReference type="NCBI Taxonomy" id="39122"/>
    <lineage>
        <taxon>Bacteria</taxon>
        <taxon>Bacillati</taxon>
        <taxon>Actinomycetota</taxon>
        <taxon>Actinomycetes</taxon>
        <taxon>Mycobacteriales</taxon>
        <taxon>Gordoniaceae</taxon>
        <taxon>Skermania</taxon>
    </lineage>
</organism>
<dbReference type="EMBL" id="CP079105">
    <property type="protein sequence ID" value="QXQ15357.1"/>
    <property type="molecule type" value="Genomic_DNA"/>
</dbReference>
<proteinExistence type="predicted"/>
<feature type="signal peptide" evidence="1">
    <location>
        <begin position="1"/>
        <end position="21"/>
    </location>
</feature>
<evidence type="ECO:0000313" key="2">
    <source>
        <dbReference type="EMBL" id="QXQ15357.1"/>
    </source>
</evidence>
<dbReference type="RefSeq" id="WP_157079705.1">
    <property type="nucleotide sequence ID" value="NZ_CP079105.1"/>
</dbReference>
<dbReference type="PROSITE" id="PS51257">
    <property type="entry name" value="PROKAR_LIPOPROTEIN"/>
    <property type="match status" value="1"/>
</dbReference>